<gene>
    <name evidence="7" type="ORF">SAMN05661012_03267</name>
    <name evidence="8" type="ORF">SR876_00735</name>
</gene>
<dbReference type="RefSeq" id="WP_072362289.1">
    <property type="nucleotide sequence ID" value="NZ_CP139972.1"/>
</dbReference>
<keyword evidence="2" id="KW-0677">Repeat</keyword>
<dbReference type="Pfam" id="PF01345">
    <property type="entry name" value="DUF11"/>
    <property type="match status" value="1"/>
</dbReference>
<sequence>MREQNKLLVNNLLVAFLLLFLSHASIAKCTTGLVSGKAVTFHSANADNYAFNATGGSTETTPLTITDKIVPTLSIIKTKDAAEPSTNGTVTISTEAGYIATKDIIVSYTIAGTAVNGTDYTMLNGLAIIPAGANSVTLPVNVIDNFKTDGTRTVILTLESGSDGFNTFIPGADYSATVNIADNDVTSFQAWKVAILPANNVDGKIQPGEIITYKIYVRNTTNTAIGPLMVTDKIPANTNWESGWQLSSGVVGFPITSVAANGITEVTFQVKTYENLEGVEWINNTAYVSDGTNTRPTYACDPKTGSCDTITRVPVRASKGNLTIRNTILGEGPSMMDDYITYKLLVKNAGRSNFTKLEITDSLPYNLDLPYQTTATKGTAVSGTSPKKVSWHIDKLEPGDSVVITLTSRILSGEKVVNTSYVYAAEGEEDYSNNISINTVEITNKSLHFINAFRPGGVQNNKFVIVGIEKFPGTHLVVYSRLGNIVYESNSYNNDWTADNIAMGEYLYKVIVPKKTGKTTYSGSVLIIK</sequence>
<proteinExistence type="predicted"/>
<evidence type="ECO:0000313" key="8">
    <source>
        <dbReference type="EMBL" id="WQG90004.1"/>
    </source>
</evidence>
<feature type="signal peptide" evidence="4">
    <location>
        <begin position="1"/>
        <end position="27"/>
    </location>
</feature>
<dbReference type="EMBL" id="FPIZ01000010">
    <property type="protein sequence ID" value="SFW65959.1"/>
    <property type="molecule type" value="Genomic_DNA"/>
</dbReference>
<dbReference type="InterPro" id="IPR038081">
    <property type="entry name" value="CalX-like_sf"/>
</dbReference>
<evidence type="ECO:0000256" key="4">
    <source>
        <dbReference type="SAM" id="SignalP"/>
    </source>
</evidence>
<organism evidence="7 9">
    <name type="scientific">Chitinophaga sancti</name>
    <dbReference type="NCBI Taxonomy" id="1004"/>
    <lineage>
        <taxon>Bacteria</taxon>
        <taxon>Pseudomonadati</taxon>
        <taxon>Bacteroidota</taxon>
        <taxon>Chitinophagia</taxon>
        <taxon>Chitinophagales</taxon>
        <taxon>Chitinophagaceae</taxon>
        <taxon>Chitinophaga</taxon>
    </lineage>
</organism>
<keyword evidence="3" id="KW-0106">Calcium</keyword>
<dbReference type="SUPFAM" id="SSF141072">
    <property type="entry name" value="CalX-like"/>
    <property type="match status" value="1"/>
</dbReference>
<dbReference type="Proteomes" id="UP001326715">
    <property type="component" value="Chromosome"/>
</dbReference>
<dbReference type="GO" id="GO:0016020">
    <property type="term" value="C:membrane"/>
    <property type="evidence" value="ECO:0007669"/>
    <property type="project" value="InterPro"/>
</dbReference>
<reference evidence="8 10" key="2">
    <citation type="submission" date="2023-11" db="EMBL/GenBank/DDBJ databases">
        <title>MicrobeMod: A computational toolkit for identifying prokaryotic methylation and restriction-modification with nanopore sequencing.</title>
        <authorList>
            <person name="Crits-Christoph A."/>
            <person name="Kang S.C."/>
            <person name="Lee H."/>
            <person name="Ostrov N."/>
        </authorList>
    </citation>
    <scope>NUCLEOTIDE SEQUENCE [LARGE SCALE GENOMIC DNA]</scope>
    <source>
        <strain evidence="8 10">ATCC 23090</strain>
    </source>
</reference>
<feature type="domain" description="DUF11" evidence="5">
    <location>
        <begin position="335"/>
        <end position="439"/>
    </location>
</feature>
<dbReference type="PANTHER" id="PTHR34819">
    <property type="entry name" value="LARGE CYSTEINE-RICH PERIPLASMIC PROTEIN OMCB"/>
    <property type="match status" value="1"/>
</dbReference>
<keyword evidence="10" id="KW-1185">Reference proteome</keyword>
<evidence type="ECO:0000313" key="10">
    <source>
        <dbReference type="Proteomes" id="UP001326715"/>
    </source>
</evidence>
<dbReference type="GO" id="GO:0007154">
    <property type="term" value="P:cell communication"/>
    <property type="evidence" value="ECO:0007669"/>
    <property type="project" value="InterPro"/>
</dbReference>
<dbReference type="InterPro" id="IPR047589">
    <property type="entry name" value="DUF11_rpt"/>
</dbReference>
<dbReference type="InterPro" id="IPR051172">
    <property type="entry name" value="Chlamydia_OmcB"/>
</dbReference>
<dbReference type="InterPro" id="IPR003644">
    <property type="entry name" value="Calx_beta"/>
</dbReference>
<dbReference type="STRING" id="1004.SAMN05661012_03267"/>
<evidence type="ECO:0000256" key="1">
    <source>
        <dbReference type="ARBA" id="ARBA00022729"/>
    </source>
</evidence>
<keyword evidence="1 4" id="KW-0732">Signal</keyword>
<evidence type="ECO:0000313" key="9">
    <source>
        <dbReference type="Proteomes" id="UP000183788"/>
    </source>
</evidence>
<reference evidence="7 9" key="1">
    <citation type="submission" date="2016-11" db="EMBL/GenBank/DDBJ databases">
        <authorList>
            <person name="Jaros S."/>
            <person name="Januszkiewicz K."/>
            <person name="Wedrychowicz H."/>
        </authorList>
    </citation>
    <scope>NUCLEOTIDE SEQUENCE [LARGE SCALE GENOMIC DNA]</scope>
    <source>
        <strain evidence="7 9">DSM 784</strain>
    </source>
</reference>
<dbReference type="Proteomes" id="UP000183788">
    <property type="component" value="Unassembled WGS sequence"/>
</dbReference>
<feature type="domain" description="Calx-beta" evidence="6">
    <location>
        <begin position="83"/>
        <end position="184"/>
    </location>
</feature>
<evidence type="ECO:0000259" key="6">
    <source>
        <dbReference type="Pfam" id="PF03160"/>
    </source>
</evidence>
<dbReference type="InterPro" id="IPR001434">
    <property type="entry name" value="OmcB-like_DUF11"/>
</dbReference>
<evidence type="ECO:0000256" key="2">
    <source>
        <dbReference type="ARBA" id="ARBA00022737"/>
    </source>
</evidence>
<accession>A0A1K1R1B4</accession>
<dbReference type="Gene3D" id="2.60.40.2030">
    <property type="match status" value="1"/>
</dbReference>
<dbReference type="Pfam" id="PF03160">
    <property type="entry name" value="Calx-beta"/>
    <property type="match status" value="1"/>
</dbReference>
<dbReference type="AlphaFoldDB" id="A0A1K1R1B4"/>
<feature type="chain" id="PRO_5012136972" evidence="4">
    <location>
        <begin position="28"/>
        <end position="529"/>
    </location>
</feature>
<evidence type="ECO:0000259" key="5">
    <source>
        <dbReference type="Pfam" id="PF01345"/>
    </source>
</evidence>
<dbReference type="NCBIfam" id="TIGR01451">
    <property type="entry name" value="B_ant_repeat"/>
    <property type="match status" value="2"/>
</dbReference>
<dbReference type="OrthoDB" id="641269at2"/>
<dbReference type="Pfam" id="PF13585">
    <property type="entry name" value="CHU_C"/>
    <property type="match status" value="1"/>
</dbReference>
<evidence type="ECO:0000313" key="7">
    <source>
        <dbReference type="EMBL" id="SFW65959.1"/>
    </source>
</evidence>
<protein>
    <submittedName>
        <fullName evidence="7">Conserved repeat domain-containing protein</fullName>
    </submittedName>
    <submittedName>
        <fullName evidence="8">Gliding motility-associated C-terminal domain-containing protein</fullName>
    </submittedName>
</protein>
<dbReference type="EMBL" id="CP140154">
    <property type="protein sequence ID" value="WQG90004.1"/>
    <property type="molecule type" value="Genomic_DNA"/>
</dbReference>
<name>A0A1K1R1B4_9BACT</name>
<evidence type="ECO:0000256" key="3">
    <source>
        <dbReference type="ARBA" id="ARBA00022837"/>
    </source>
</evidence>